<organism evidence="2 3">
    <name type="scientific">Saccoglossus kowalevskii</name>
    <name type="common">Acorn worm</name>
    <dbReference type="NCBI Taxonomy" id="10224"/>
    <lineage>
        <taxon>Eukaryota</taxon>
        <taxon>Metazoa</taxon>
        <taxon>Hemichordata</taxon>
        <taxon>Enteropneusta</taxon>
        <taxon>Harrimaniidae</taxon>
        <taxon>Saccoglossus</taxon>
    </lineage>
</organism>
<reference evidence="3" key="1">
    <citation type="submission" date="2025-08" db="UniProtKB">
        <authorList>
            <consortium name="RefSeq"/>
        </authorList>
    </citation>
    <scope>IDENTIFICATION</scope>
    <source>
        <tissue evidence="3">Testes</tissue>
    </source>
</reference>
<dbReference type="PIRSF" id="PIRSF023577">
    <property type="entry name" value="ENOS_interacting"/>
    <property type="match status" value="1"/>
</dbReference>
<gene>
    <name evidence="3" type="primary">LOC100377564</name>
</gene>
<dbReference type="RefSeq" id="XP_006814862.1">
    <property type="nucleotide sequence ID" value="XM_006814799.1"/>
</dbReference>
<evidence type="ECO:0000313" key="2">
    <source>
        <dbReference type="Proteomes" id="UP000694865"/>
    </source>
</evidence>
<proteinExistence type="predicted"/>
<sequence>MYVLLCRPDGWLYDKEAILEYILHQKKEIARKMKEYEKQKKQLEEEEVKKNNQKTQTSLKRFAETENSITTKPINPFTNGPPAKKQKLTQTESEPMPGCSKDSDDSSNNTTTKDLPSFWIPSLTPDAKPTLVKKPSKQVLCPMSGKPLKVKDLIDIEFVLIKDKDDKRSLVTKDARYMCAVTHDVLSNSTPCAILKTSRKVITMECINKLIKKDMVDPLTETKITDSDIIQLQRGGTGYAETGVDLYAKKYRPVMMAS</sequence>
<feature type="compositionally biased region" description="Polar residues" evidence="1">
    <location>
        <begin position="65"/>
        <end position="78"/>
    </location>
</feature>
<accession>A0ABM0M4C1</accession>
<name>A0ABM0M4C1_SACKO</name>
<dbReference type="Proteomes" id="UP000694865">
    <property type="component" value="Unplaced"/>
</dbReference>
<dbReference type="InterPro" id="IPR013083">
    <property type="entry name" value="Znf_RING/FYVE/PHD"/>
</dbReference>
<protein>
    <submittedName>
        <fullName evidence="3">Nitric oxide synthase-interacting protein-like</fullName>
    </submittedName>
</protein>
<dbReference type="SUPFAM" id="SSF57850">
    <property type="entry name" value="RING/U-box"/>
    <property type="match status" value="1"/>
</dbReference>
<dbReference type="InterPro" id="IPR016818">
    <property type="entry name" value="NOSIP"/>
</dbReference>
<evidence type="ECO:0000313" key="3">
    <source>
        <dbReference type="RefSeq" id="XP_006814862.1"/>
    </source>
</evidence>
<dbReference type="Gene3D" id="3.30.40.10">
    <property type="entry name" value="Zinc/RING finger domain, C3HC4 (zinc finger)"/>
    <property type="match status" value="1"/>
</dbReference>
<keyword evidence="2" id="KW-1185">Reference proteome</keyword>
<dbReference type="GeneID" id="100377564"/>
<dbReference type="CDD" id="cd16662">
    <property type="entry name" value="RING-Ubox2_NOSIP"/>
    <property type="match status" value="1"/>
</dbReference>
<evidence type="ECO:0000256" key="1">
    <source>
        <dbReference type="SAM" id="MobiDB-lite"/>
    </source>
</evidence>
<feature type="region of interest" description="Disordered" evidence="1">
    <location>
        <begin position="42"/>
        <end position="121"/>
    </location>
</feature>
<dbReference type="PANTHER" id="PTHR13063:SF10">
    <property type="entry name" value="NITRIC OXIDE SYNTHASE-INTERACTING PROTEIN"/>
    <property type="match status" value="1"/>
</dbReference>
<dbReference type="PANTHER" id="PTHR13063">
    <property type="entry name" value="ENOS INTERACTING PROTEIN"/>
    <property type="match status" value="1"/>
</dbReference>